<reference evidence="1" key="1">
    <citation type="submission" date="2020-04" db="EMBL/GenBank/DDBJ databases">
        <title>A novel bacterium ('Candidatus Sarcina troglodytae' sp. nov.) linked to a protracted, uniformly lethal epizootic among sanctuary western chimpanzees (Pan troglodytes verus) in Sierra Leone.</title>
        <authorList>
            <person name="Owens L.A."/>
            <person name="Colitti B."/>
            <person name="Hirji I."/>
            <person name="Pizaro A."/>
            <person name="Jaffe J.E."/>
            <person name="Moittie S."/>
            <person name="Bishop-Lilly K.A."/>
            <person name="Estrella L.A."/>
            <person name="Voegtly L.J."/>
            <person name="Kuhn J.H."/>
            <person name="Suen G."/>
            <person name="Deblois C.L."/>
            <person name="Dunn C."/>
            <person name="Juan-Salles C."/>
            <person name="Goldberg T.L."/>
        </authorList>
    </citation>
    <scope>NUCLEOTIDE SEQUENCE</scope>
    <source>
        <strain evidence="1">JB2</strain>
    </source>
</reference>
<evidence type="ECO:0000313" key="2">
    <source>
        <dbReference type="Proteomes" id="UP000594603"/>
    </source>
</evidence>
<dbReference type="Proteomes" id="UP000594603">
    <property type="component" value="Chromosome"/>
</dbReference>
<keyword evidence="2" id="KW-1185">Reference proteome</keyword>
<proteinExistence type="predicted"/>
<sequence length="75" mass="8027">MTIFDLTDLELSFLATATAYSVSNTLTKNELLTLIAFISTLNSNLSLILAKDVRFNSTTSSSAEADATTSSDTSR</sequence>
<gene>
    <name evidence="1" type="ORF">HH195_10540</name>
</gene>
<protein>
    <submittedName>
        <fullName evidence="1">Uncharacterized protein</fullName>
    </submittedName>
</protein>
<name>A0ACD1BFK6_9CLOT</name>
<evidence type="ECO:0000313" key="1">
    <source>
        <dbReference type="EMBL" id="QPJ86305.1"/>
    </source>
</evidence>
<organism evidence="1 2">
    <name type="scientific">Candidatus Sarcina troglodytae</name>
    <dbReference type="NCBI Taxonomy" id="2726954"/>
    <lineage>
        <taxon>Bacteria</taxon>
        <taxon>Bacillati</taxon>
        <taxon>Bacillota</taxon>
        <taxon>Clostridia</taxon>
        <taxon>Eubacteriales</taxon>
        <taxon>Clostridiaceae</taxon>
        <taxon>Sarcina</taxon>
    </lineage>
</organism>
<dbReference type="EMBL" id="CP051754">
    <property type="protein sequence ID" value="QPJ86305.1"/>
    <property type="molecule type" value="Genomic_DNA"/>
</dbReference>
<accession>A0ACD1BFK6</accession>